<dbReference type="STRING" id="1348853.LK12_04270"/>
<dbReference type="Pfam" id="PF06429">
    <property type="entry name" value="Flg_bbr_C"/>
    <property type="match status" value="1"/>
</dbReference>
<comment type="caution">
    <text evidence="10">The sequence shown here is derived from an EMBL/GenBank/DDBJ whole genome shotgun (WGS) entry which is preliminary data.</text>
</comment>
<evidence type="ECO:0000313" key="11">
    <source>
        <dbReference type="Proteomes" id="UP000031057"/>
    </source>
</evidence>
<evidence type="ECO:0000256" key="6">
    <source>
        <dbReference type="ARBA" id="ARBA00023143"/>
    </source>
</evidence>
<dbReference type="InterPro" id="IPR010930">
    <property type="entry name" value="Flg_bb/hook_C_dom"/>
</dbReference>
<dbReference type="GO" id="GO:0005576">
    <property type="term" value="C:extracellular region"/>
    <property type="evidence" value="ECO:0007669"/>
    <property type="project" value="UniProtKB-SubCell"/>
</dbReference>
<dbReference type="GO" id="GO:0009424">
    <property type="term" value="C:bacterial-type flagellum hook"/>
    <property type="evidence" value="ECO:0007669"/>
    <property type="project" value="InterPro"/>
</dbReference>
<feature type="domain" description="Flagellar basal-body/hook protein C-terminal" evidence="8">
    <location>
        <begin position="406"/>
        <end position="443"/>
    </location>
</feature>
<keyword evidence="10" id="KW-0969">Cilium</keyword>
<dbReference type="GO" id="GO:0044780">
    <property type="term" value="P:bacterial-type flagellum assembly"/>
    <property type="evidence" value="ECO:0007669"/>
    <property type="project" value="InterPro"/>
</dbReference>
<dbReference type="AlphaFoldDB" id="A0A0B1ZWF0"/>
<keyword evidence="11" id="KW-1185">Reference proteome</keyword>
<dbReference type="InterPro" id="IPR001444">
    <property type="entry name" value="Flag_bb_rod_N"/>
</dbReference>
<evidence type="ECO:0000259" key="8">
    <source>
        <dbReference type="Pfam" id="PF06429"/>
    </source>
</evidence>
<keyword evidence="5" id="KW-0964">Secreted</keyword>
<dbReference type="OrthoDB" id="7181295at2"/>
<evidence type="ECO:0000313" key="10">
    <source>
        <dbReference type="EMBL" id="KHK93482.1"/>
    </source>
</evidence>
<name>A0A0B1ZWF0_9SPHN</name>
<dbReference type="Pfam" id="PF00460">
    <property type="entry name" value="Flg_bb_rod"/>
    <property type="match status" value="1"/>
</dbReference>
<keyword evidence="10" id="KW-0966">Cell projection</keyword>
<keyword evidence="6" id="KW-0975">Bacterial flagellum</keyword>
<evidence type="ECO:0000256" key="2">
    <source>
        <dbReference type="ARBA" id="ARBA00004613"/>
    </source>
</evidence>
<reference evidence="10 11" key="1">
    <citation type="submission" date="2014-10" db="EMBL/GenBank/DDBJ databases">
        <title>Genome sequence of Novosphingobium malaysiense MUSC 273(T).</title>
        <authorList>
            <person name="Lee L.-H."/>
        </authorList>
    </citation>
    <scope>NUCLEOTIDE SEQUENCE [LARGE SCALE GENOMIC DNA]</scope>
    <source>
        <strain evidence="10 11">MUSC 273</strain>
    </source>
</reference>
<protein>
    <recommendedName>
        <fullName evidence="4">Flagellar hook-associated protein 1</fullName>
    </recommendedName>
</protein>
<evidence type="ECO:0000259" key="7">
    <source>
        <dbReference type="Pfam" id="PF00460"/>
    </source>
</evidence>
<feature type="domain" description="Flagellar basal body rod protein N-terminal" evidence="7">
    <location>
        <begin position="7"/>
        <end position="35"/>
    </location>
</feature>
<feature type="domain" description="Flagellar hook-associated protein FlgK helical" evidence="9">
    <location>
        <begin position="96"/>
        <end position="319"/>
    </location>
</feature>
<dbReference type="SUPFAM" id="SSF64518">
    <property type="entry name" value="Phase 1 flagellin"/>
    <property type="match status" value="1"/>
</dbReference>
<dbReference type="NCBIfam" id="TIGR02492">
    <property type="entry name" value="flgK_ends"/>
    <property type="match status" value="1"/>
</dbReference>
<accession>A0A0B1ZWF0</accession>
<sequence length="445" mass="45101">MAADLLTIASSGARAAKAALDVTANNISNASSEGYVRRSVSVAELASNSVGSAPTAINLAGVRVTGVVRNADLFRQSEVRRTGADAARADAEVQGLENIESAVEQTGAYESIVNFEGALQQLLSDPTDTSLRASVMEQGRNLAETLNVSSSSLDAVRDGLQFEAQDGVDNVNLLSAELAKVNLRLTRASDASSDQTTLLDRRDSLLEQLSQKVGISTSFGTNGVVSVKLGNSAGPALVTGGSSGTLSMTAAADGTVSFALDGTAATLSSGSLAGKTQALTELATTRGKLDQIAASVIDAVNTAQASGVDLQGNPGQPLFSGTSAADIAMVASSSSAIATAPAGSGANSRDASNITAMQNALANADPAGAMNTLLFDISSAVAGRSVTRDALDSVASTAKIALQAQAGVDLDHEAVNLVRYQQAFQASGRVMQVASDIFDSILSIR</sequence>
<evidence type="ECO:0000259" key="9">
    <source>
        <dbReference type="Pfam" id="PF22638"/>
    </source>
</evidence>
<evidence type="ECO:0000256" key="1">
    <source>
        <dbReference type="ARBA" id="ARBA00004117"/>
    </source>
</evidence>
<organism evidence="10 11">
    <name type="scientific">Novosphingobium malaysiense</name>
    <dbReference type="NCBI Taxonomy" id="1348853"/>
    <lineage>
        <taxon>Bacteria</taxon>
        <taxon>Pseudomonadati</taxon>
        <taxon>Pseudomonadota</taxon>
        <taxon>Alphaproteobacteria</taxon>
        <taxon>Sphingomonadales</taxon>
        <taxon>Sphingomonadaceae</taxon>
        <taxon>Novosphingobium</taxon>
    </lineage>
</organism>
<comment type="subcellular location">
    <subcellularLocation>
        <location evidence="1">Bacterial flagellum basal body</location>
    </subcellularLocation>
    <subcellularLocation>
        <location evidence="2">Secreted</location>
    </subcellularLocation>
</comment>
<dbReference type="EMBL" id="JTDI01000001">
    <property type="protein sequence ID" value="KHK93482.1"/>
    <property type="molecule type" value="Genomic_DNA"/>
</dbReference>
<dbReference type="GO" id="GO:0005198">
    <property type="term" value="F:structural molecule activity"/>
    <property type="evidence" value="ECO:0007669"/>
    <property type="project" value="InterPro"/>
</dbReference>
<dbReference type="InterPro" id="IPR053927">
    <property type="entry name" value="FlgK_helical"/>
</dbReference>
<comment type="similarity">
    <text evidence="3">Belongs to the flagella basal body rod proteins family.</text>
</comment>
<gene>
    <name evidence="10" type="ORF">LK12_04270</name>
</gene>
<dbReference type="Proteomes" id="UP000031057">
    <property type="component" value="Unassembled WGS sequence"/>
</dbReference>
<proteinExistence type="inferred from homology"/>
<evidence type="ECO:0000256" key="3">
    <source>
        <dbReference type="ARBA" id="ARBA00009677"/>
    </source>
</evidence>
<keyword evidence="10" id="KW-0282">Flagellum</keyword>
<dbReference type="InterPro" id="IPR002371">
    <property type="entry name" value="FlgK"/>
</dbReference>
<dbReference type="GO" id="GO:0009425">
    <property type="term" value="C:bacterial-type flagellum basal body"/>
    <property type="evidence" value="ECO:0007669"/>
    <property type="project" value="UniProtKB-SubCell"/>
</dbReference>
<dbReference type="RefSeq" id="WP_039279665.1">
    <property type="nucleotide sequence ID" value="NZ_JTDI01000001.1"/>
</dbReference>
<evidence type="ECO:0000256" key="5">
    <source>
        <dbReference type="ARBA" id="ARBA00022525"/>
    </source>
</evidence>
<dbReference type="Pfam" id="PF22638">
    <property type="entry name" value="FlgK_D1"/>
    <property type="match status" value="1"/>
</dbReference>
<dbReference type="PANTHER" id="PTHR30033">
    <property type="entry name" value="FLAGELLAR HOOK-ASSOCIATED PROTEIN 1"/>
    <property type="match status" value="1"/>
</dbReference>
<evidence type="ECO:0000256" key="4">
    <source>
        <dbReference type="ARBA" id="ARBA00016244"/>
    </source>
</evidence>
<dbReference type="PANTHER" id="PTHR30033:SF2">
    <property type="entry name" value="FLAGELLAR HOOK PROTEIN"/>
    <property type="match status" value="1"/>
</dbReference>